<dbReference type="EMBL" id="ML976002">
    <property type="protein sequence ID" value="KAF1946724.1"/>
    <property type="molecule type" value="Genomic_DNA"/>
</dbReference>
<sequence length="55" mass="6520">LRIDAICIDQESKTEKNNQVQQMGNIFGRARSTIAWMGENKSIDHFLEHVRRRYD</sequence>
<dbReference type="AlphaFoldDB" id="A0A6A5T3T7"/>
<evidence type="ECO:0000313" key="2">
    <source>
        <dbReference type="EMBL" id="KAF1946724.1"/>
    </source>
</evidence>
<dbReference type="PANTHER" id="PTHR24148:SF73">
    <property type="entry name" value="HET DOMAIN PROTEIN (AFU_ORTHOLOGUE AFUA_8G01020)"/>
    <property type="match status" value="1"/>
</dbReference>
<organism evidence="2 3">
    <name type="scientific">Clathrospora elynae</name>
    <dbReference type="NCBI Taxonomy" id="706981"/>
    <lineage>
        <taxon>Eukaryota</taxon>
        <taxon>Fungi</taxon>
        <taxon>Dikarya</taxon>
        <taxon>Ascomycota</taxon>
        <taxon>Pezizomycotina</taxon>
        <taxon>Dothideomycetes</taxon>
        <taxon>Pleosporomycetidae</taxon>
        <taxon>Pleosporales</taxon>
        <taxon>Diademaceae</taxon>
        <taxon>Clathrospora</taxon>
    </lineage>
</organism>
<dbReference type="OrthoDB" id="5386682at2759"/>
<evidence type="ECO:0000259" key="1">
    <source>
        <dbReference type="Pfam" id="PF06985"/>
    </source>
</evidence>
<accession>A0A6A5T3T7</accession>
<feature type="non-terminal residue" evidence="2">
    <location>
        <position position="1"/>
    </location>
</feature>
<proteinExistence type="predicted"/>
<gene>
    <name evidence="2" type="ORF">EJ02DRAFT_306337</name>
</gene>
<dbReference type="PANTHER" id="PTHR24148">
    <property type="entry name" value="ANKYRIN REPEAT DOMAIN-CONTAINING PROTEIN 39 HOMOLOG-RELATED"/>
    <property type="match status" value="1"/>
</dbReference>
<reference evidence="2" key="1">
    <citation type="journal article" date="2020" name="Stud. Mycol.">
        <title>101 Dothideomycetes genomes: a test case for predicting lifestyles and emergence of pathogens.</title>
        <authorList>
            <person name="Haridas S."/>
            <person name="Albert R."/>
            <person name="Binder M."/>
            <person name="Bloem J."/>
            <person name="Labutti K."/>
            <person name="Salamov A."/>
            <person name="Andreopoulos B."/>
            <person name="Baker S."/>
            <person name="Barry K."/>
            <person name="Bills G."/>
            <person name="Bluhm B."/>
            <person name="Cannon C."/>
            <person name="Castanera R."/>
            <person name="Culley D."/>
            <person name="Daum C."/>
            <person name="Ezra D."/>
            <person name="Gonzalez J."/>
            <person name="Henrissat B."/>
            <person name="Kuo A."/>
            <person name="Liang C."/>
            <person name="Lipzen A."/>
            <person name="Lutzoni F."/>
            <person name="Magnuson J."/>
            <person name="Mondo S."/>
            <person name="Nolan M."/>
            <person name="Ohm R."/>
            <person name="Pangilinan J."/>
            <person name="Park H.-J."/>
            <person name="Ramirez L."/>
            <person name="Alfaro M."/>
            <person name="Sun H."/>
            <person name="Tritt A."/>
            <person name="Yoshinaga Y."/>
            <person name="Zwiers L.-H."/>
            <person name="Turgeon B."/>
            <person name="Goodwin S."/>
            <person name="Spatafora J."/>
            <person name="Crous P."/>
            <person name="Grigoriev I."/>
        </authorList>
    </citation>
    <scope>NUCLEOTIDE SEQUENCE</scope>
    <source>
        <strain evidence="2">CBS 161.51</strain>
    </source>
</reference>
<name>A0A6A5T3T7_9PLEO</name>
<dbReference type="InterPro" id="IPR052895">
    <property type="entry name" value="HetReg/Transcr_Mod"/>
</dbReference>
<protein>
    <recommendedName>
        <fullName evidence="1">Heterokaryon incompatibility domain-containing protein</fullName>
    </recommendedName>
</protein>
<dbReference type="Pfam" id="PF06985">
    <property type="entry name" value="HET"/>
    <property type="match status" value="1"/>
</dbReference>
<dbReference type="Proteomes" id="UP000800038">
    <property type="component" value="Unassembled WGS sequence"/>
</dbReference>
<dbReference type="InterPro" id="IPR010730">
    <property type="entry name" value="HET"/>
</dbReference>
<evidence type="ECO:0000313" key="3">
    <source>
        <dbReference type="Proteomes" id="UP000800038"/>
    </source>
</evidence>
<feature type="domain" description="Heterokaryon incompatibility" evidence="1">
    <location>
        <begin position="3"/>
        <end position="52"/>
    </location>
</feature>
<keyword evidence="3" id="KW-1185">Reference proteome</keyword>
<feature type="non-terminal residue" evidence="2">
    <location>
        <position position="55"/>
    </location>
</feature>